<dbReference type="EMBL" id="JBGOSP010000043">
    <property type="protein sequence ID" value="MFA3842753.1"/>
    <property type="molecule type" value="Genomic_DNA"/>
</dbReference>
<dbReference type="RefSeq" id="WP_372566664.1">
    <property type="nucleotide sequence ID" value="NZ_JBGOSP010000043.1"/>
</dbReference>
<gene>
    <name evidence="2" type="ORF">ACEG43_42520</name>
</gene>
<comment type="caution">
    <text evidence="2">The sequence shown here is derived from an EMBL/GenBank/DDBJ whole genome shotgun (WGS) entry which is preliminary data.</text>
</comment>
<feature type="region of interest" description="Disordered" evidence="1">
    <location>
        <begin position="1"/>
        <end position="32"/>
    </location>
</feature>
<keyword evidence="3" id="KW-1185">Reference proteome</keyword>
<name>A0ABV4SZ20_9ACTN</name>
<evidence type="ECO:0000313" key="3">
    <source>
        <dbReference type="Proteomes" id="UP001571476"/>
    </source>
</evidence>
<dbReference type="Proteomes" id="UP001571476">
    <property type="component" value="Unassembled WGS sequence"/>
</dbReference>
<accession>A0ABV4SZ20</accession>
<protein>
    <submittedName>
        <fullName evidence="2">Uncharacterized protein</fullName>
    </submittedName>
</protein>
<proteinExistence type="predicted"/>
<reference evidence="2 3" key="1">
    <citation type="submission" date="2024-08" db="EMBL/GenBank/DDBJ databases">
        <title>Genome sequence of Streptomyces aureus CACIA-1.46HGO.</title>
        <authorList>
            <person name="Evangelista-Martinez Z."/>
        </authorList>
    </citation>
    <scope>NUCLEOTIDE SEQUENCE [LARGE SCALE GENOMIC DNA]</scope>
    <source>
        <strain evidence="2 3">CACIA-1.46HGO</strain>
    </source>
</reference>
<evidence type="ECO:0000313" key="2">
    <source>
        <dbReference type="EMBL" id="MFA3842753.1"/>
    </source>
</evidence>
<organism evidence="2 3">
    <name type="scientific">Streptomyces aureus</name>
    <dbReference type="NCBI Taxonomy" id="193461"/>
    <lineage>
        <taxon>Bacteria</taxon>
        <taxon>Bacillati</taxon>
        <taxon>Actinomycetota</taxon>
        <taxon>Actinomycetes</taxon>
        <taxon>Kitasatosporales</taxon>
        <taxon>Streptomycetaceae</taxon>
        <taxon>Streptomyces</taxon>
    </lineage>
</organism>
<evidence type="ECO:0000256" key="1">
    <source>
        <dbReference type="SAM" id="MobiDB-lite"/>
    </source>
</evidence>
<sequence>MARHSTLNEGLPKPSPMLGHSDGPAGVYSPGRDLRPRIELNLRAYHEQTQRVQHRVDRSNTAWQALEDLAAQLGLRERQITALHDAVLTGRVRRLRYEHAENLTTQQSGRDLTDLTTRGLLTAHGQTKGRYYTVGRRLGVFESCMTSH</sequence>